<keyword evidence="3" id="KW-0067">ATP-binding</keyword>
<keyword evidence="1" id="KW-0436">Ligase</keyword>
<dbReference type="GO" id="GO:0000226">
    <property type="term" value="P:microtubule cytoskeleton organization"/>
    <property type="evidence" value="ECO:0007669"/>
    <property type="project" value="TreeGrafter"/>
</dbReference>
<evidence type="ECO:0000256" key="2">
    <source>
        <dbReference type="ARBA" id="ARBA00022741"/>
    </source>
</evidence>
<feature type="region of interest" description="Disordered" evidence="4">
    <location>
        <begin position="159"/>
        <end position="269"/>
    </location>
</feature>
<dbReference type="AlphaFoldDB" id="A0AAE1KML5"/>
<feature type="compositionally biased region" description="Gly residues" evidence="4">
    <location>
        <begin position="231"/>
        <end position="242"/>
    </location>
</feature>
<dbReference type="PANTHER" id="PTHR12241:SF118">
    <property type="entry name" value="TUBULIN POLYGLUTAMYLASE TTLL2-RELATED"/>
    <property type="match status" value="1"/>
</dbReference>
<feature type="compositionally biased region" description="Low complexity" evidence="4">
    <location>
        <begin position="243"/>
        <end position="253"/>
    </location>
</feature>
<dbReference type="GO" id="GO:0015631">
    <property type="term" value="F:tubulin binding"/>
    <property type="evidence" value="ECO:0007669"/>
    <property type="project" value="TreeGrafter"/>
</dbReference>
<keyword evidence="6" id="KW-1185">Reference proteome</keyword>
<feature type="compositionally biased region" description="Gly residues" evidence="4">
    <location>
        <begin position="254"/>
        <end position="263"/>
    </location>
</feature>
<sequence>MYQCIRVLQVDAGLYHYVSLHLCIRVLQVDAGLRPWLLEVNRSPSLSHDCHVDRVVKKPLLHHLFDLVGPPRVPEPPLGRPLRPPVLFLLARRPRRHLCAALRLLGGRGGGGGGGTGGCQGSGCRGECQGRTGYQKHTNTTILPPTTANRHVTRQLSISSYDSSTSSTASSNGRKRVGWGVGGGVGGRGMEAGKLGWGRTGRNSIEGSSGGGGSSSSSSSVGRRRSQRNSDGGGRLSWGSGGSSSSSSSNGSSGSSGTGGGGRRGGRWPARCGGWVRTFPFNAATLHASRDPSFLKTQVSELLRYQRACDRAARDNPTNASQATLDAAVRKLLWRDTVIWAPAYPP</sequence>
<evidence type="ECO:0000256" key="4">
    <source>
        <dbReference type="SAM" id="MobiDB-lite"/>
    </source>
</evidence>
<accession>A0AAE1KML5</accession>
<evidence type="ECO:0000313" key="5">
    <source>
        <dbReference type="EMBL" id="KAK3876923.1"/>
    </source>
</evidence>
<dbReference type="Pfam" id="PF03133">
    <property type="entry name" value="TTL"/>
    <property type="match status" value="1"/>
</dbReference>
<proteinExistence type="predicted"/>
<dbReference type="PROSITE" id="PS51221">
    <property type="entry name" value="TTL"/>
    <property type="match status" value="1"/>
</dbReference>
<feature type="compositionally biased region" description="Gly residues" evidence="4">
    <location>
        <begin position="179"/>
        <end position="199"/>
    </location>
</feature>
<feature type="compositionally biased region" description="Low complexity" evidence="4">
    <location>
        <begin position="159"/>
        <end position="171"/>
    </location>
</feature>
<dbReference type="GO" id="GO:0005524">
    <property type="term" value="F:ATP binding"/>
    <property type="evidence" value="ECO:0007669"/>
    <property type="project" value="UniProtKB-KW"/>
</dbReference>
<evidence type="ECO:0000313" key="6">
    <source>
        <dbReference type="Proteomes" id="UP001286313"/>
    </source>
</evidence>
<protein>
    <submittedName>
        <fullName evidence="5">Uncharacterized protein</fullName>
    </submittedName>
</protein>
<dbReference type="EMBL" id="JAWQEG010001752">
    <property type="protein sequence ID" value="KAK3876923.1"/>
    <property type="molecule type" value="Genomic_DNA"/>
</dbReference>
<organism evidence="5 6">
    <name type="scientific">Petrolisthes cinctipes</name>
    <name type="common">Flat porcelain crab</name>
    <dbReference type="NCBI Taxonomy" id="88211"/>
    <lineage>
        <taxon>Eukaryota</taxon>
        <taxon>Metazoa</taxon>
        <taxon>Ecdysozoa</taxon>
        <taxon>Arthropoda</taxon>
        <taxon>Crustacea</taxon>
        <taxon>Multicrustacea</taxon>
        <taxon>Malacostraca</taxon>
        <taxon>Eumalacostraca</taxon>
        <taxon>Eucarida</taxon>
        <taxon>Decapoda</taxon>
        <taxon>Pleocyemata</taxon>
        <taxon>Anomura</taxon>
        <taxon>Galatheoidea</taxon>
        <taxon>Porcellanidae</taxon>
        <taxon>Petrolisthes</taxon>
    </lineage>
</organism>
<dbReference type="PANTHER" id="PTHR12241">
    <property type="entry name" value="TUBULIN POLYGLUTAMYLASE"/>
    <property type="match status" value="1"/>
</dbReference>
<evidence type="ECO:0000256" key="1">
    <source>
        <dbReference type="ARBA" id="ARBA00022598"/>
    </source>
</evidence>
<comment type="caution">
    <text evidence="5">The sequence shown here is derived from an EMBL/GenBank/DDBJ whole genome shotgun (WGS) entry which is preliminary data.</text>
</comment>
<gene>
    <name evidence="5" type="ORF">Pcinc_018326</name>
</gene>
<dbReference type="Proteomes" id="UP001286313">
    <property type="component" value="Unassembled WGS sequence"/>
</dbReference>
<dbReference type="GO" id="GO:0036064">
    <property type="term" value="C:ciliary basal body"/>
    <property type="evidence" value="ECO:0007669"/>
    <property type="project" value="TreeGrafter"/>
</dbReference>
<dbReference type="GO" id="GO:0070740">
    <property type="term" value="F:tubulin-glutamic acid ligase activity"/>
    <property type="evidence" value="ECO:0007669"/>
    <property type="project" value="TreeGrafter"/>
</dbReference>
<keyword evidence="2" id="KW-0547">Nucleotide-binding</keyword>
<dbReference type="InterPro" id="IPR004344">
    <property type="entry name" value="TTL/TTLL_fam"/>
</dbReference>
<dbReference type="Gene3D" id="3.30.470.20">
    <property type="entry name" value="ATP-grasp fold, B domain"/>
    <property type="match status" value="1"/>
</dbReference>
<name>A0AAE1KML5_PETCI</name>
<evidence type="ECO:0000256" key="3">
    <source>
        <dbReference type="ARBA" id="ARBA00022840"/>
    </source>
</evidence>
<reference evidence="5" key="1">
    <citation type="submission" date="2023-10" db="EMBL/GenBank/DDBJ databases">
        <title>Genome assemblies of two species of porcelain crab, Petrolisthes cinctipes and Petrolisthes manimaculis (Anomura: Porcellanidae).</title>
        <authorList>
            <person name="Angst P."/>
        </authorList>
    </citation>
    <scope>NUCLEOTIDE SEQUENCE</scope>
    <source>
        <strain evidence="5">PB745_01</strain>
        <tissue evidence="5">Gill</tissue>
    </source>
</reference>